<dbReference type="RefSeq" id="WP_141682247.1">
    <property type="nucleotide sequence ID" value="NZ_CP115924.1"/>
</dbReference>
<dbReference type="Proteomes" id="UP000702952">
    <property type="component" value="Unassembled WGS sequence"/>
</dbReference>
<proteinExistence type="predicted"/>
<dbReference type="AlphaFoldDB" id="A0AA44F1A3"/>
<reference evidence="1" key="1">
    <citation type="journal article" date="2020" name="Science">
        <title>Unexpected conservation and global transmission of agrobacterial virulence plasmids.</title>
        <authorList>
            <person name="Weisberg A.J."/>
            <person name="Davis E.W. 2nd"/>
            <person name="Tabima J."/>
            <person name="Belcher M.S."/>
            <person name="Miller M."/>
            <person name="Kuo C.H."/>
            <person name="Loper J.E."/>
            <person name="Grunwald N.J."/>
            <person name="Putnam M.L."/>
            <person name="Chang J.H."/>
        </authorList>
    </citation>
    <scope>NUCLEOTIDE SEQUENCE</scope>
    <source>
        <strain evidence="1">17-1853-1a</strain>
    </source>
</reference>
<dbReference type="EMBL" id="JAAMAY010000005">
    <property type="protein sequence ID" value="NTC27168.1"/>
    <property type="molecule type" value="Genomic_DNA"/>
</dbReference>
<gene>
    <name evidence="1" type="ORF">G6M46_03220</name>
</gene>
<evidence type="ECO:0000313" key="2">
    <source>
        <dbReference type="Proteomes" id="UP000702952"/>
    </source>
</evidence>
<organism evidence="1 2">
    <name type="scientific">Agrobacterium tumefaciens</name>
    <dbReference type="NCBI Taxonomy" id="358"/>
    <lineage>
        <taxon>Bacteria</taxon>
        <taxon>Pseudomonadati</taxon>
        <taxon>Pseudomonadota</taxon>
        <taxon>Alphaproteobacteria</taxon>
        <taxon>Hyphomicrobiales</taxon>
        <taxon>Rhizobiaceae</taxon>
        <taxon>Rhizobium/Agrobacterium group</taxon>
        <taxon>Agrobacterium</taxon>
        <taxon>Agrobacterium tumefaciens complex</taxon>
    </lineage>
</organism>
<sequence length="83" mass="9426">MEKTNWWNGMYAVEDDQSKHLRVIGKVVGFTGKHYVVSGVDVATDGTESSHPEYWLDHLPVKGFGEYGNKLFSNFEAAKEYVQ</sequence>
<accession>A0AA44F1A3</accession>
<evidence type="ECO:0000313" key="1">
    <source>
        <dbReference type="EMBL" id="NTC27168.1"/>
    </source>
</evidence>
<comment type="caution">
    <text evidence="1">The sequence shown here is derived from an EMBL/GenBank/DDBJ whole genome shotgun (WGS) entry which is preliminary data.</text>
</comment>
<name>A0AA44F1A3_AGRTU</name>
<protein>
    <submittedName>
        <fullName evidence="1">Uncharacterized protein</fullName>
    </submittedName>
</protein>